<dbReference type="InterPro" id="IPR011551">
    <property type="entry name" value="NTP_PyrPHydrolase_MazG"/>
</dbReference>
<dbReference type="GO" id="GO:0046061">
    <property type="term" value="P:dATP catabolic process"/>
    <property type="evidence" value="ECO:0007669"/>
    <property type="project" value="TreeGrafter"/>
</dbReference>
<dbReference type="CDD" id="cd11528">
    <property type="entry name" value="NTP-PPase_MazG_Nterm"/>
    <property type="match status" value="1"/>
</dbReference>
<dbReference type="InterPro" id="IPR000878">
    <property type="entry name" value="4pyrrol_Mease"/>
</dbReference>
<dbReference type="GO" id="GO:0047693">
    <property type="term" value="F:ATP diphosphatase activity"/>
    <property type="evidence" value="ECO:0007669"/>
    <property type="project" value="UniProtKB-EC"/>
</dbReference>
<dbReference type="EC" id="3.6.1.8" evidence="3"/>
<dbReference type="GO" id="GO:0046081">
    <property type="term" value="P:dUTP catabolic process"/>
    <property type="evidence" value="ECO:0007669"/>
    <property type="project" value="TreeGrafter"/>
</dbReference>
<dbReference type="InterPro" id="IPR035013">
    <property type="entry name" value="YabN_N"/>
</dbReference>
<dbReference type="GO" id="GO:0046047">
    <property type="term" value="P:TTP catabolic process"/>
    <property type="evidence" value="ECO:0007669"/>
    <property type="project" value="TreeGrafter"/>
</dbReference>
<dbReference type="CDD" id="cd11529">
    <property type="entry name" value="NTP-PPase_MazG_Cterm"/>
    <property type="match status" value="1"/>
</dbReference>
<dbReference type="NCBIfam" id="NF007113">
    <property type="entry name" value="PRK09562.1"/>
    <property type="match status" value="1"/>
</dbReference>
<sequence length="483" mass="51418">MAATLSLIGLGPGSLDRVSAGALAVLADPAVTVIVRTLAHPSARELAAQRPVVTCDDLYDLGSDFDTVYTSIADRVIAAATQGPTVYAVPGSIGVGERAIPLVQQAAAERGLTVVSFPGESFLDLAFLAVGVDPIADSIQILDGRSLTDVPNLTIPTIITQVDRPEVADRVTGVLAKVLDDDFEIVVLDALGSVGARVETIALSALPATTLTALTSVFVPAAMVGLGGLIAINEILRGECPWDKKQTHRSLLRHLVEETYEAVEALERLSVLAPEGDVDWVAYAEVEEELGDVLLQVVFHATLANEVGAFTMDEIAEGIRRKLVRRHPHVFGDTQVDDADAVIRNWEALKADEKDRQSLMDDIPSALPALARADKTQRRARSVGFDYDDVAGALGDVHAELSEFVGASAEEQESELGDVLFAVVNLARHISADAESALRGAIDRFELRFRSMEAAASADGSGLGDLSMQEMNELWRAAKDQVG</sequence>
<gene>
    <name evidence="3" type="ORF">MNBD_ACTINO02-1564</name>
</gene>
<feature type="domain" description="Tetrapyrrole methylase" evidence="1">
    <location>
        <begin position="5"/>
        <end position="202"/>
    </location>
</feature>
<dbReference type="SUPFAM" id="SSF101386">
    <property type="entry name" value="all-alpha NTP pyrophosphatases"/>
    <property type="match status" value="2"/>
</dbReference>
<dbReference type="InterPro" id="IPR004518">
    <property type="entry name" value="MazG-like_dom"/>
</dbReference>
<dbReference type="PANTHER" id="PTHR30522:SF0">
    <property type="entry name" value="NUCLEOSIDE TRIPHOSPHATE PYROPHOSPHOHYDROLASE"/>
    <property type="match status" value="1"/>
</dbReference>
<reference evidence="3" key="1">
    <citation type="submission" date="2018-06" db="EMBL/GenBank/DDBJ databases">
        <authorList>
            <person name="Zhirakovskaya E."/>
        </authorList>
    </citation>
    <scope>NUCLEOTIDE SEQUENCE</scope>
</reference>
<dbReference type="Gene3D" id="3.40.1010.10">
    <property type="entry name" value="Cobalt-precorrin-4 Transmethylase, Domain 1"/>
    <property type="match status" value="1"/>
</dbReference>
<dbReference type="GO" id="GO:0008168">
    <property type="term" value="F:methyltransferase activity"/>
    <property type="evidence" value="ECO:0007669"/>
    <property type="project" value="InterPro"/>
</dbReference>
<name>A0A3B0RSW7_9ZZZZ</name>
<dbReference type="PANTHER" id="PTHR30522">
    <property type="entry name" value="NUCLEOSIDE TRIPHOSPHATE PYROPHOSPHOHYDROLASE"/>
    <property type="match status" value="1"/>
</dbReference>
<dbReference type="Pfam" id="PF00590">
    <property type="entry name" value="TP_methylase"/>
    <property type="match status" value="1"/>
</dbReference>
<accession>A0A3B0RSW7</accession>
<dbReference type="SUPFAM" id="SSF53790">
    <property type="entry name" value="Tetrapyrrole methylase"/>
    <property type="match status" value="1"/>
</dbReference>
<dbReference type="GO" id="GO:0046076">
    <property type="term" value="P:dTTP catabolic process"/>
    <property type="evidence" value="ECO:0007669"/>
    <property type="project" value="TreeGrafter"/>
</dbReference>
<dbReference type="AlphaFoldDB" id="A0A3B0RSW7"/>
<keyword evidence="3" id="KW-0378">Hydrolase</keyword>
<dbReference type="InterPro" id="IPR035996">
    <property type="entry name" value="4pyrrol_Methylase_sf"/>
</dbReference>
<dbReference type="GO" id="GO:0006203">
    <property type="term" value="P:dGTP catabolic process"/>
    <property type="evidence" value="ECO:0007669"/>
    <property type="project" value="TreeGrafter"/>
</dbReference>
<proteinExistence type="predicted"/>
<dbReference type="NCBIfam" id="TIGR00444">
    <property type="entry name" value="mazG"/>
    <property type="match status" value="1"/>
</dbReference>
<organism evidence="3">
    <name type="scientific">hydrothermal vent metagenome</name>
    <dbReference type="NCBI Taxonomy" id="652676"/>
    <lineage>
        <taxon>unclassified sequences</taxon>
        <taxon>metagenomes</taxon>
        <taxon>ecological metagenomes</taxon>
    </lineage>
</organism>
<protein>
    <submittedName>
        <fullName evidence="3">Nucleoside triphosphate pyrophosphohydrolase MazG</fullName>
        <ecNumber evidence="3">3.6.1.8</ecNumber>
    </submittedName>
</protein>
<evidence type="ECO:0000259" key="1">
    <source>
        <dbReference type="Pfam" id="PF00590"/>
    </source>
</evidence>
<dbReference type="GO" id="GO:0046052">
    <property type="term" value="P:UTP catabolic process"/>
    <property type="evidence" value="ECO:0007669"/>
    <property type="project" value="TreeGrafter"/>
</dbReference>
<evidence type="ECO:0000259" key="2">
    <source>
        <dbReference type="Pfam" id="PF03819"/>
    </source>
</evidence>
<dbReference type="EMBL" id="UOEK01000012">
    <property type="protein sequence ID" value="VAV91586.1"/>
    <property type="molecule type" value="Genomic_DNA"/>
</dbReference>
<feature type="domain" description="NTP pyrophosphohydrolase MazG-like" evidence="2">
    <location>
        <begin position="246"/>
        <end position="331"/>
    </location>
</feature>
<dbReference type="Pfam" id="PF03819">
    <property type="entry name" value="MazG"/>
    <property type="match status" value="1"/>
</dbReference>
<dbReference type="InterPro" id="IPR048015">
    <property type="entry name" value="NTP-PPase_MazG-like_N"/>
</dbReference>
<dbReference type="CDD" id="cd11723">
    <property type="entry name" value="YabN_N_like"/>
    <property type="match status" value="1"/>
</dbReference>
<dbReference type="InterPro" id="IPR014777">
    <property type="entry name" value="4pyrrole_Mease_sub1"/>
</dbReference>
<dbReference type="InterPro" id="IPR048011">
    <property type="entry name" value="NTP-PPase_MazG-like_C"/>
</dbReference>
<evidence type="ECO:0000313" key="3">
    <source>
        <dbReference type="EMBL" id="VAV91586.1"/>
    </source>
</evidence>
<dbReference type="Gene3D" id="1.10.287.1080">
    <property type="entry name" value="MazG-like"/>
    <property type="match status" value="2"/>
</dbReference>